<sequence length="269" mass="28757">MSTSNHGNPCWYELATSKGNLEPATNFYSVIFGWKVEDSGMMDFDYYLAESDGDQVAGLMVMPDDVANMPPFWLIYFAVDDADNFVAGAKAAGASVHRAPEDIPGTGRFAILADPQGSAFGILQTDMSTMLEADCVKAEAGQGAFNQNKPGHGNWNELMSTDPKAGFTFYSKMFGWTKGEAMDMGDMGSYQLFRHNDVDIGGMMTLGEAPVSNWLPYFGVGGSVSDKIEAIKAAGGKVHHGPMEVPGGVYIAVAQDPQGAWFAVVGASK</sequence>
<dbReference type="STRING" id="51642.NSMM_260015"/>
<dbReference type="OrthoDB" id="8776491at2"/>
<keyword evidence="3" id="KW-1185">Reference proteome</keyword>
<dbReference type="AlphaFoldDB" id="A0A1G5SE68"/>
<feature type="domain" description="VOC" evidence="1">
    <location>
        <begin position="8"/>
        <end position="125"/>
    </location>
</feature>
<organism evidence="2 3">
    <name type="scientific">Nitrosomonas mobilis</name>
    <dbReference type="NCBI Taxonomy" id="51642"/>
    <lineage>
        <taxon>Bacteria</taxon>
        <taxon>Pseudomonadati</taxon>
        <taxon>Pseudomonadota</taxon>
        <taxon>Betaproteobacteria</taxon>
        <taxon>Nitrosomonadales</taxon>
        <taxon>Nitrosomonadaceae</taxon>
        <taxon>Nitrosomonas</taxon>
    </lineage>
</organism>
<dbReference type="PROSITE" id="PS51819">
    <property type="entry name" value="VOC"/>
    <property type="match status" value="1"/>
</dbReference>
<dbReference type="Proteomes" id="UP000198729">
    <property type="component" value="Unassembled WGS sequence"/>
</dbReference>
<dbReference type="InterPro" id="IPR052164">
    <property type="entry name" value="Anthracycline_SecMetBiosynth"/>
</dbReference>
<dbReference type="InterPro" id="IPR037523">
    <property type="entry name" value="VOC_core"/>
</dbReference>
<dbReference type="InterPro" id="IPR004360">
    <property type="entry name" value="Glyas_Fos-R_dOase_dom"/>
</dbReference>
<dbReference type="RefSeq" id="WP_090284426.1">
    <property type="nucleotide sequence ID" value="NZ_FMWO01000032.1"/>
</dbReference>
<evidence type="ECO:0000313" key="2">
    <source>
        <dbReference type="EMBL" id="SCZ84719.1"/>
    </source>
</evidence>
<dbReference type="Pfam" id="PF00903">
    <property type="entry name" value="Glyoxalase"/>
    <property type="match status" value="1"/>
</dbReference>
<dbReference type="EMBL" id="FMWO01000032">
    <property type="protein sequence ID" value="SCZ84719.1"/>
    <property type="molecule type" value="Genomic_DNA"/>
</dbReference>
<gene>
    <name evidence="2" type="ORF">NSMM_260015</name>
</gene>
<keyword evidence="2" id="KW-0223">Dioxygenase</keyword>
<name>A0A1G5SE68_9PROT</name>
<dbReference type="InterPro" id="IPR029068">
    <property type="entry name" value="Glyas_Bleomycin-R_OHBP_Dase"/>
</dbReference>
<proteinExistence type="predicted"/>
<dbReference type="SUPFAM" id="SSF54593">
    <property type="entry name" value="Glyoxalase/Bleomycin resistance protein/Dihydroxybiphenyl dioxygenase"/>
    <property type="match status" value="2"/>
</dbReference>
<dbReference type="CDD" id="cd07247">
    <property type="entry name" value="SgaA_N_like"/>
    <property type="match status" value="2"/>
</dbReference>
<dbReference type="PANTHER" id="PTHR33993:SF14">
    <property type="entry name" value="GB|AAF24581.1"/>
    <property type="match status" value="1"/>
</dbReference>
<protein>
    <submittedName>
        <fullName evidence="2">Glyoxalase/Bleomycin resistance protein/dioxygenase domain protein</fullName>
    </submittedName>
</protein>
<dbReference type="Gene3D" id="3.10.180.10">
    <property type="entry name" value="2,3-Dihydroxybiphenyl 1,2-Dioxygenase, domain 1"/>
    <property type="match status" value="2"/>
</dbReference>
<dbReference type="GO" id="GO:0051213">
    <property type="term" value="F:dioxygenase activity"/>
    <property type="evidence" value="ECO:0007669"/>
    <property type="project" value="UniProtKB-KW"/>
</dbReference>
<keyword evidence="2" id="KW-0560">Oxidoreductase</keyword>
<dbReference type="PANTHER" id="PTHR33993">
    <property type="entry name" value="GLYOXALASE-RELATED"/>
    <property type="match status" value="1"/>
</dbReference>
<evidence type="ECO:0000313" key="3">
    <source>
        <dbReference type="Proteomes" id="UP000198729"/>
    </source>
</evidence>
<reference evidence="2 3" key="1">
    <citation type="submission" date="2016-10" db="EMBL/GenBank/DDBJ databases">
        <authorList>
            <person name="de Groot N.N."/>
        </authorList>
    </citation>
    <scope>NUCLEOTIDE SEQUENCE [LARGE SCALE GENOMIC DNA]</scope>
    <source>
        <strain evidence="2">1</strain>
    </source>
</reference>
<accession>A0A1G5SE68</accession>
<evidence type="ECO:0000259" key="1">
    <source>
        <dbReference type="PROSITE" id="PS51819"/>
    </source>
</evidence>